<dbReference type="Proteomes" id="UP000625079">
    <property type="component" value="Unassembled WGS sequence"/>
</dbReference>
<name>A0A410VDB9_9BRAD</name>
<keyword evidence="3" id="KW-1185">Reference proteome</keyword>
<dbReference type="OrthoDB" id="7059994at2"/>
<evidence type="ECO:0000313" key="2">
    <source>
        <dbReference type="EMBL" id="QOZ62681.1"/>
    </source>
</evidence>
<dbReference type="RefSeq" id="WP_128968251.1">
    <property type="nucleotide sequence ID" value="NZ_BMHC01000028.1"/>
</dbReference>
<evidence type="ECO:0000313" key="3">
    <source>
        <dbReference type="Proteomes" id="UP000593880"/>
    </source>
</evidence>
<dbReference type="Proteomes" id="UP000593880">
    <property type="component" value="Chromosome"/>
</dbReference>
<reference evidence="1" key="1">
    <citation type="journal article" date="2014" name="Int. J. Syst. Evol. Microbiol.">
        <title>Complete genome sequence of Corynebacterium casei LMG S-19264T (=DSM 44701T), isolated from a smear-ripened cheese.</title>
        <authorList>
            <consortium name="US DOE Joint Genome Institute (JGI-PGF)"/>
            <person name="Walter F."/>
            <person name="Albersmeier A."/>
            <person name="Kalinowski J."/>
            <person name="Ruckert C."/>
        </authorList>
    </citation>
    <scope>NUCLEOTIDE SEQUENCE</scope>
    <source>
        <strain evidence="1">CGMCC 1.15034</strain>
    </source>
</reference>
<evidence type="ECO:0000313" key="4">
    <source>
        <dbReference type="Proteomes" id="UP000625079"/>
    </source>
</evidence>
<accession>A0A410VDB9</accession>
<dbReference type="AlphaFoldDB" id="A0A410VDB9"/>
<reference evidence="2 3" key="2">
    <citation type="submission" date="2018-06" db="EMBL/GenBank/DDBJ databases">
        <title>Comparative genomics of rhizobia nodulating Arachis hypogaea in China.</title>
        <authorList>
            <person name="Li Y."/>
        </authorList>
    </citation>
    <scope>NUCLEOTIDE SEQUENCE [LARGE SCALE GENOMIC DNA]</scope>
    <source>
        <strain evidence="2 3">CCBAU 51658</strain>
    </source>
</reference>
<evidence type="ECO:0000313" key="1">
    <source>
        <dbReference type="EMBL" id="GGI33047.1"/>
    </source>
</evidence>
<sequence length="478" mass="53352">MPTEIEKPQDNYADFMVRVVSREATALITDLTARISALEHARKLDSVRSEVPTRGRYRKGPKGVESLRNALGRFVGHLLMAKAGAHRTDTVFRSLKKDGFTGGPVTFPAFDSAWRGLEALELLSRVPGQHRFHPLGFDGGPMKLPGQASVFEATAALLTLAQDYGVSLAKIEEHFVQDRAPLELRTFGEWEWSPKSRARKIEGRYVPYVPNERTDALASQVRRLNEFLCTFKIEGARFFGLYRGFNTGKDVETFAWNKGGRLYAYGDGAYQWLPGEQRALIKIDGEPTVEIDISASYLTIFHGLTKQPLDTQADLWGRIQIDDKMVAKDWVNLSLTTGSPLAKWPKEKTASYRARTGRDLQSIYPAKDMGAKALAAFPGLRRLDGSLTWAELMFAEAEVVAATMTKLMVQNVPAFPVFDSIIVPLSKVRTATGVLFDEFYQRIGRRPLLKTKSTLPGASEAVRAAIHDDERWVNALDL</sequence>
<protein>
    <submittedName>
        <fullName evidence="1">Uncharacterized protein</fullName>
    </submittedName>
</protein>
<proteinExistence type="predicted"/>
<gene>
    <name evidence="1" type="ORF">GCM10010987_72440</name>
    <name evidence="2" type="ORF">XH86_31040</name>
</gene>
<dbReference type="EMBL" id="BMHC01000028">
    <property type="protein sequence ID" value="GGI33047.1"/>
    <property type="molecule type" value="Genomic_DNA"/>
</dbReference>
<organism evidence="1 4">
    <name type="scientific">Bradyrhizobium guangdongense</name>
    <dbReference type="NCBI Taxonomy" id="1325090"/>
    <lineage>
        <taxon>Bacteria</taxon>
        <taxon>Pseudomonadati</taxon>
        <taxon>Pseudomonadota</taxon>
        <taxon>Alphaproteobacteria</taxon>
        <taxon>Hyphomicrobiales</taxon>
        <taxon>Nitrobacteraceae</taxon>
        <taxon>Bradyrhizobium</taxon>
    </lineage>
</organism>
<reference evidence="1" key="3">
    <citation type="submission" date="2022-12" db="EMBL/GenBank/DDBJ databases">
        <authorList>
            <person name="Sun Q."/>
            <person name="Zhou Y."/>
        </authorList>
    </citation>
    <scope>NUCLEOTIDE SEQUENCE</scope>
    <source>
        <strain evidence="1">CGMCC 1.15034</strain>
    </source>
</reference>
<dbReference type="EMBL" id="CP030057">
    <property type="protein sequence ID" value="QOZ62681.1"/>
    <property type="molecule type" value="Genomic_DNA"/>
</dbReference>